<evidence type="ECO:0000256" key="21">
    <source>
        <dbReference type="ARBA" id="ARBA00023163"/>
    </source>
</evidence>
<dbReference type="Gene3D" id="2.130.10.10">
    <property type="entry name" value="YVTN repeat-like/Quinoprotein amine dehydrogenase"/>
    <property type="match status" value="1"/>
</dbReference>
<comment type="catalytic activity">
    <reaction evidence="24">
        <text>L-aspartyl-[protein] + NAD(+) = 4-O-(ADP-D-ribosyl)-L-aspartyl-[protein] + nicotinamide</text>
        <dbReference type="Rhea" id="RHEA:54424"/>
        <dbReference type="Rhea" id="RHEA-COMP:9867"/>
        <dbReference type="Rhea" id="RHEA-COMP:13832"/>
        <dbReference type="ChEBI" id="CHEBI:17154"/>
        <dbReference type="ChEBI" id="CHEBI:29961"/>
        <dbReference type="ChEBI" id="CHEBI:57540"/>
        <dbReference type="ChEBI" id="CHEBI:138102"/>
    </reaction>
    <physiologicalReaction direction="left-to-right" evidence="24">
        <dbReference type="Rhea" id="RHEA:54425"/>
    </physiologicalReaction>
</comment>
<dbReference type="GO" id="GO:0003950">
    <property type="term" value="F:NAD+ poly-ADP-ribosyltransferase activity"/>
    <property type="evidence" value="ECO:0007669"/>
    <property type="project" value="UniProtKB-UniRule"/>
</dbReference>
<keyword evidence="4" id="KW-0158">Chromosome</keyword>
<comment type="subcellular location">
    <subcellularLocation>
        <location evidence="1">Chromosome</location>
    </subcellularLocation>
    <subcellularLocation>
        <location evidence="2">Cytoplasm</location>
        <location evidence="2">Cytosol</location>
    </subcellularLocation>
    <subcellularLocation>
        <location evidence="3">Nucleus</location>
        <location evidence="3">Nucleolus</location>
    </subcellularLocation>
</comment>
<dbReference type="EC" id="2.4.2.-" evidence="31"/>
<dbReference type="Pfam" id="PF00400">
    <property type="entry name" value="WD40"/>
    <property type="match status" value="2"/>
</dbReference>
<dbReference type="GO" id="GO:0016779">
    <property type="term" value="F:nucleotidyltransferase activity"/>
    <property type="evidence" value="ECO:0007669"/>
    <property type="project" value="UniProtKB-KW"/>
</dbReference>
<evidence type="ECO:0000256" key="18">
    <source>
        <dbReference type="ARBA" id="ARBA00023015"/>
    </source>
</evidence>
<dbReference type="SMART" id="SM01336">
    <property type="entry name" value="zf-PARP"/>
    <property type="match status" value="2"/>
</dbReference>
<dbReference type="Pfam" id="PF05406">
    <property type="entry name" value="WGR"/>
    <property type="match status" value="1"/>
</dbReference>
<dbReference type="Gene3D" id="3.90.228.10">
    <property type="match status" value="1"/>
</dbReference>
<organism evidence="37 38">
    <name type="scientific">Toxocara canis</name>
    <name type="common">Canine roundworm</name>
    <dbReference type="NCBI Taxonomy" id="6265"/>
    <lineage>
        <taxon>Eukaryota</taxon>
        <taxon>Metazoa</taxon>
        <taxon>Ecdysozoa</taxon>
        <taxon>Nematoda</taxon>
        <taxon>Chromadorea</taxon>
        <taxon>Rhabditida</taxon>
        <taxon>Spirurina</taxon>
        <taxon>Ascaridomorpha</taxon>
        <taxon>Ascaridoidea</taxon>
        <taxon>Toxocaridae</taxon>
        <taxon>Toxocara</taxon>
    </lineage>
</organism>
<dbReference type="Gene3D" id="1.10.20.130">
    <property type="match status" value="1"/>
</dbReference>
<comment type="catalytic activity">
    <reaction evidence="29">
        <text>L-seryl-[protein] + NAD(+) = O-(ADP-D-ribosyl)-L-seryl-[protein] + nicotinamide + H(+)</text>
        <dbReference type="Rhea" id="RHEA:58232"/>
        <dbReference type="Rhea" id="RHEA-COMP:9863"/>
        <dbReference type="Rhea" id="RHEA-COMP:15091"/>
        <dbReference type="ChEBI" id="CHEBI:15378"/>
        <dbReference type="ChEBI" id="CHEBI:17154"/>
        <dbReference type="ChEBI" id="CHEBI:29999"/>
        <dbReference type="ChEBI" id="CHEBI:57540"/>
        <dbReference type="ChEBI" id="CHEBI:142556"/>
    </reaction>
    <physiologicalReaction direction="left-to-right" evidence="29">
        <dbReference type="Rhea" id="RHEA:58233"/>
    </physiologicalReaction>
</comment>
<dbReference type="InterPro" id="IPR049296">
    <property type="entry name" value="PARP1-like_PADR1_N"/>
</dbReference>
<keyword evidence="38" id="KW-1185">Reference proteome</keyword>
<dbReference type="Pfam" id="PF21728">
    <property type="entry name" value="PADR1_N"/>
    <property type="match status" value="1"/>
</dbReference>
<evidence type="ECO:0000313" key="37">
    <source>
        <dbReference type="EMBL" id="KHN85776.1"/>
    </source>
</evidence>
<dbReference type="SMART" id="SM00773">
    <property type="entry name" value="WGR"/>
    <property type="match status" value="1"/>
</dbReference>
<dbReference type="GO" id="GO:0005730">
    <property type="term" value="C:nucleolus"/>
    <property type="evidence" value="ECO:0007669"/>
    <property type="project" value="UniProtKB-SubCell"/>
</dbReference>
<evidence type="ECO:0000256" key="1">
    <source>
        <dbReference type="ARBA" id="ARBA00004286"/>
    </source>
</evidence>
<keyword evidence="5" id="KW-0963">Cytoplasm</keyword>
<dbReference type="CDD" id="cd01437">
    <property type="entry name" value="parp_like"/>
    <property type="match status" value="1"/>
</dbReference>
<evidence type="ECO:0000256" key="7">
    <source>
        <dbReference type="ARBA" id="ARBA00022533"/>
    </source>
</evidence>
<dbReference type="Gene3D" id="1.20.142.10">
    <property type="entry name" value="Poly(ADP-ribose) polymerase, regulatory domain"/>
    <property type="match status" value="1"/>
</dbReference>
<dbReference type="EMBL" id="JPKZ01000731">
    <property type="protein sequence ID" value="KHN85776.1"/>
    <property type="molecule type" value="Genomic_DNA"/>
</dbReference>
<dbReference type="GO" id="GO:0140806">
    <property type="term" value="F:NAD+-protein-aspartate ADP-ribosyltransferase activity"/>
    <property type="evidence" value="ECO:0007669"/>
    <property type="project" value="RHEA"/>
</dbReference>
<feature type="region of interest" description="Disordered" evidence="32">
    <location>
        <begin position="1"/>
        <end position="23"/>
    </location>
</feature>
<evidence type="ECO:0000256" key="28">
    <source>
        <dbReference type="ARBA" id="ARBA00048339"/>
    </source>
</evidence>
<evidence type="ECO:0000256" key="11">
    <source>
        <dbReference type="ARBA" id="ARBA00022695"/>
    </source>
</evidence>
<evidence type="ECO:0000256" key="22">
    <source>
        <dbReference type="ARBA" id="ARBA00023242"/>
    </source>
</evidence>
<evidence type="ECO:0000256" key="9">
    <source>
        <dbReference type="ARBA" id="ARBA00022676"/>
    </source>
</evidence>
<comment type="catalytic activity">
    <reaction evidence="26">
        <text>NAD(+) + (ADP-D-ribosyl)n-acceptor = nicotinamide + (ADP-D-ribosyl)n+1-acceptor + H(+).</text>
        <dbReference type="EC" id="2.4.2.30"/>
    </reaction>
</comment>
<dbReference type="GO" id="GO:0006302">
    <property type="term" value="P:double-strand break repair"/>
    <property type="evidence" value="ECO:0007669"/>
    <property type="project" value="TreeGrafter"/>
</dbReference>
<keyword evidence="21" id="KW-0804">Transcription</keyword>
<evidence type="ECO:0000256" key="29">
    <source>
        <dbReference type="ARBA" id="ARBA00048575"/>
    </source>
</evidence>
<keyword evidence="17" id="KW-0391">Immunity</keyword>
<dbReference type="InterPro" id="IPR012317">
    <property type="entry name" value="Poly(ADP-ribose)pol_cat_dom"/>
</dbReference>
<evidence type="ECO:0000256" key="31">
    <source>
        <dbReference type="RuleBase" id="RU362114"/>
    </source>
</evidence>
<proteinExistence type="inferred from homology"/>
<feature type="domain" description="PARP alpha-helical" evidence="35">
    <location>
        <begin position="699"/>
        <end position="817"/>
    </location>
</feature>
<evidence type="ECO:0000259" key="34">
    <source>
        <dbReference type="PROSITE" id="PS51059"/>
    </source>
</evidence>
<feature type="domain" description="PARP-type" evidence="33">
    <location>
        <begin position="280"/>
        <end position="346"/>
    </location>
</feature>
<feature type="domain" description="PARP-type" evidence="33">
    <location>
        <begin position="223"/>
        <end position="264"/>
    </location>
</feature>
<dbReference type="SUPFAM" id="SSF47587">
    <property type="entry name" value="Domain of poly(ADP-ribose) polymerase"/>
    <property type="match status" value="1"/>
</dbReference>
<comment type="similarity">
    <text evidence="25">Belongs to the ARTD/PARP family.</text>
</comment>
<protein>
    <recommendedName>
        <fullName evidence="30 31">Poly [ADP-ribose] polymerase</fullName>
        <shortName evidence="31">PARP</shortName>
        <ecNumber evidence="31">2.4.2.-</ecNumber>
    </recommendedName>
</protein>
<dbReference type="SMART" id="SM00320">
    <property type="entry name" value="WD40"/>
    <property type="match status" value="2"/>
</dbReference>
<evidence type="ECO:0000259" key="35">
    <source>
        <dbReference type="PROSITE" id="PS51060"/>
    </source>
</evidence>
<evidence type="ECO:0000256" key="3">
    <source>
        <dbReference type="ARBA" id="ARBA00004604"/>
    </source>
</evidence>
<evidence type="ECO:0000256" key="12">
    <source>
        <dbReference type="ARBA" id="ARBA00022723"/>
    </source>
</evidence>
<evidence type="ECO:0000256" key="19">
    <source>
        <dbReference type="ARBA" id="ARBA00023027"/>
    </source>
</evidence>
<dbReference type="PANTHER" id="PTHR10459:SF112">
    <property type="entry name" value="POLY [ADP-RIBOSE] POLYMERASE 1"/>
    <property type="match status" value="1"/>
</dbReference>
<evidence type="ECO:0000256" key="27">
    <source>
        <dbReference type="ARBA" id="ARBA00048241"/>
    </source>
</evidence>
<dbReference type="Gene3D" id="3.30.1740.10">
    <property type="entry name" value="Zinc finger, PARP-type"/>
    <property type="match status" value="2"/>
</dbReference>
<dbReference type="STRING" id="6265.A0A0B2VQJ5"/>
<evidence type="ECO:0000259" key="36">
    <source>
        <dbReference type="PROSITE" id="PS51977"/>
    </source>
</evidence>
<evidence type="ECO:0000256" key="23">
    <source>
        <dbReference type="ARBA" id="ARBA00024159"/>
    </source>
</evidence>
<dbReference type="GO" id="GO:0140808">
    <property type="term" value="F:NAD+-protein-tyrosine ADP-ribosyltransferase activity"/>
    <property type="evidence" value="ECO:0007669"/>
    <property type="project" value="RHEA"/>
</dbReference>
<evidence type="ECO:0000256" key="20">
    <source>
        <dbReference type="ARBA" id="ARBA00023125"/>
    </source>
</evidence>
<dbReference type="OMA" id="MNFKYKY"/>
<keyword evidence="9 31" id="KW-0328">Glycosyltransferase</keyword>
<dbReference type="SUPFAM" id="SSF56399">
    <property type="entry name" value="ADP-ribosylation"/>
    <property type="match status" value="1"/>
</dbReference>
<dbReference type="PROSITE" id="PS50064">
    <property type="entry name" value="ZF_PARP_2"/>
    <property type="match status" value="2"/>
</dbReference>
<dbReference type="GO" id="GO:0140805">
    <property type="term" value="F:NAD+-protein-serine ADP-ribosyltransferase activity"/>
    <property type="evidence" value="ECO:0007669"/>
    <property type="project" value="RHEA"/>
</dbReference>
<keyword evidence="7" id="KW-0021">Allosteric enzyme</keyword>
<name>A0A0B2VQJ5_TOXCA</name>
<dbReference type="Pfam" id="PF02877">
    <property type="entry name" value="PARP_reg"/>
    <property type="match status" value="1"/>
</dbReference>
<dbReference type="GO" id="GO:0003677">
    <property type="term" value="F:DNA binding"/>
    <property type="evidence" value="ECO:0007669"/>
    <property type="project" value="UniProtKB-KW"/>
</dbReference>
<keyword evidence="16" id="KW-0862">Zinc</keyword>
<dbReference type="InterPro" id="IPR008893">
    <property type="entry name" value="WGR_domain"/>
</dbReference>
<keyword evidence="20" id="KW-0238">DNA-binding</keyword>
<dbReference type="CDD" id="cd08001">
    <property type="entry name" value="WGR_PARP1_like"/>
    <property type="match status" value="1"/>
</dbReference>
<dbReference type="GO" id="GO:0005829">
    <property type="term" value="C:cytosol"/>
    <property type="evidence" value="ECO:0007669"/>
    <property type="project" value="UniProtKB-SubCell"/>
</dbReference>
<evidence type="ECO:0000256" key="4">
    <source>
        <dbReference type="ARBA" id="ARBA00022454"/>
    </source>
</evidence>
<evidence type="ECO:0000256" key="24">
    <source>
        <dbReference type="ARBA" id="ARBA00024164"/>
    </source>
</evidence>
<dbReference type="InterPro" id="IPR050800">
    <property type="entry name" value="ARTD/PARP"/>
</dbReference>
<keyword evidence="14" id="KW-0013">ADP-ribosylation</keyword>
<evidence type="ECO:0000256" key="30">
    <source>
        <dbReference type="ARBA" id="ARBA00071874"/>
    </source>
</evidence>
<reference evidence="37 38" key="1">
    <citation type="submission" date="2014-11" db="EMBL/GenBank/DDBJ databases">
        <title>Genetic blueprint of the zoonotic pathogen Toxocara canis.</title>
        <authorList>
            <person name="Zhu X.-Q."/>
            <person name="Korhonen P.K."/>
            <person name="Cai H."/>
            <person name="Young N.D."/>
            <person name="Nejsum P."/>
            <person name="von Samson-Himmelstjerna G."/>
            <person name="Boag P.R."/>
            <person name="Tan P."/>
            <person name="Li Q."/>
            <person name="Min J."/>
            <person name="Yang Y."/>
            <person name="Wang X."/>
            <person name="Fang X."/>
            <person name="Hall R.S."/>
            <person name="Hofmann A."/>
            <person name="Sternberg P.W."/>
            <person name="Jex A.R."/>
            <person name="Gasser R.B."/>
        </authorList>
    </citation>
    <scope>NUCLEOTIDE SEQUENCE [LARGE SCALE GENOMIC DNA]</scope>
    <source>
        <strain evidence="37">PN_DK_2014</strain>
    </source>
</reference>
<dbReference type="SMART" id="SM01335">
    <property type="entry name" value="PADR1"/>
    <property type="match status" value="1"/>
</dbReference>
<dbReference type="GO" id="GO:0140807">
    <property type="term" value="F:NAD+-protein-glutamate ADP-ribosyltransferase activity"/>
    <property type="evidence" value="ECO:0007669"/>
    <property type="project" value="RHEA"/>
</dbReference>
<evidence type="ECO:0000256" key="25">
    <source>
        <dbReference type="ARBA" id="ARBA00024347"/>
    </source>
</evidence>
<keyword evidence="6" id="KW-1017">Isopeptide bond</keyword>
<feature type="compositionally biased region" description="Basic and acidic residues" evidence="32">
    <location>
        <begin position="362"/>
        <end position="374"/>
    </location>
</feature>
<comment type="catalytic activity">
    <reaction evidence="28">
        <text>L-tyrosyl-[protein] + NAD(+) = O-(ADP-D-ribosyl)-L-tyrosyl-[protein] + nicotinamide + H(+)</text>
        <dbReference type="Rhea" id="RHEA:58236"/>
        <dbReference type="Rhea" id="RHEA-COMP:10136"/>
        <dbReference type="Rhea" id="RHEA-COMP:15092"/>
        <dbReference type="ChEBI" id="CHEBI:15378"/>
        <dbReference type="ChEBI" id="CHEBI:17154"/>
        <dbReference type="ChEBI" id="CHEBI:46858"/>
        <dbReference type="ChEBI" id="CHEBI:57540"/>
        <dbReference type="ChEBI" id="CHEBI:142557"/>
    </reaction>
    <physiologicalReaction direction="left-to-right" evidence="28">
        <dbReference type="Rhea" id="RHEA:58237"/>
    </physiologicalReaction>
</comment>
<dbReference type="Pfam" id="PF08063">
    <property type="entry name" value="Zn_ribbon_PADR1"/>
    <property type="match status" value="1"/>
</dbReference>
<evidence type="ECO:0000313" key="38">
    <source>
        <dbReference type="Proteomes" id="UP000031036"/>
    </source>
</evidence>
<dbReference type="Pfam" id="PF00645">
    <property type="entry name" value="zf-PARP"/>
    <property type="match status" value="1"/>
</dbReference>
<dbReference type="InterPro" id="IPR001680">
    <property type="entry name" value="WD40_rpt"/>
</dbReference>
<keyword evidence="18" id="KW-0805">Transcription regulation</keyword>
<dbReference type="InterPro" id="IPR036957">
    <property type="entry name" value="Znf_PARP_sf"/>
</dbReference>
<comment type="caution">
    <text evidence="37">The sequence shown here is derived from an EMBL/GenBank/DDBJ whole genome shotgun (WGS) entry which is preliminary data.</text>
</comment>
<dbReference type="Gene3D" id="2.20.25.630">
    <property type="match status" value="1"/>
</dbReference>
<evidence type="ECO:0000256" key="14">
    <source>
        <dbReference type="ARBA" id="ARBA00022765"/>
    </source>
</evidence>
<keyword evidence="15" id="KW-0863">Zinc-finger</keyword>
<evidence type="ECO:0000256" key="5">
    <source>
        <dbReference type="ARBA" id="ARBA00022490"/>
    </source>
</evidence>
<dbReference type="GO" id="GO:0140815">
    <property type="term" value="F:NAD+-protein-histidine ADP-ribosyltransferase activity"/>
    <property type="evidence" value="ECO:0007669"/>
    <property type="project" value="RHEA"/>
</dbReference>
<evidence type="ECO:0000256" key="10">
    <source>
        <dbReference type="ARBA" id="ARBA00022679"/>
    </source>
</evidence>
<dbReference type="Proteomes" id="UP000031036">
    <property type="component" value="Unassembled WGS sequence"/>
</dbReference>
<dbReference type="OrthoDB" id="429950at2759"/>
<evidence type="ECO:0000259" key="33">
    <source>
        <dbReference type="PROSITE" id="PS50064"/>
    </source>
</evidence>
<evidence type="ECO:0000256" key="2">
    <source>
        <dbReference type="ARBA" id="ARBA00004514"/>
    </source>
</evidence>
<evidence type="ECO:0000256" key="8">
    <source>
        <dbReference type="ARBA" id="ARBA00022588"/>
    </source>
</evidence>
<evidence type="ECO:0000256" key="17">
    <source>
        <dbReference type="ARBA" id="ARBA00022859"/>
    </source>
</evidence>
<dbReference type="PROSITE" id="PS52007">
    <property type="entry name" value="PADR1"/>
    <property type="match status" value="1"/>
</dbReference>
<dbReference type="GO" id="GO:0005694">
    <property type="term" value="C:chromosome"/>
    <property type="evidence" value="ECO:0007669"/>
    <property type="project" value="UniProtKB-SubCell"/>
</dbReference>
<dbReference type="Pfam" id="PF00644">
    <property type="entry name" value="PARP"/>
    <property type="match status" value="1"/>
</dbReference>
<comment type="catalytic activity">
    <reaction evidence="27">
        <text>L-histidyl-[protein] + NAD(+) = N(tele)-(ADP-D-ribosyl)-L-histidyl-[protein] + nicotinamide + H(+)</text>
        <dbReference type="Rhea" id="RHEA:72071"/>
        <dbReference type="Rhea" id="RHEA-COMP:9745"/>
        <dbReference type="Rhea" id="RHEA-COMP:18085"/>
        <dbReference type="ChEBI" id="CHEBI:15378"/>
        <dbReference type="ChEBI" id="CHEBI:17154"/>
        <dbReference type="ChEBI" id="CHEBI:29979"/>
        <dbReference type="ChEBI" id="CHEBI:57540"/>
        <dbReference type="ChEBI" id="CHEBI:191398"/>
    </reaction>
    <physiologicalReaction direction="left-to-right" evidence="27">
        <dbReference type="Rhea" id="RHEA:72072"/>
    </physiologicalReaction>
</comment>
<dbReference type="InterPro" id="IPR036930">
    <property type="entry name" value="WGR_dom_sf"/>
</dbReference>
<dbReference type="GO" id="GO:0008270">
    <property type="term" value="F:zinc ion binding"/>
    <property type="evidence" value="ECO:0007669"/>
    <property type="project" value="UniProtKB-KW"/>
</dbReference>
<evidence type="ECO:0000256" key="32">
    <source>
        <dbReference type="SAM" id="MobiDB-lite"/>
    </source>
</evidence>
<dbReference type="PROSITE" id="PS51977">
    <property type="entry name" value="WGR"/>
    <property type="match status" value="1"/>
</dbReference>
<dbReference type="InterPro" id="IPR004102">
    <property type="entry name" value="Poly(ADP-ribose)pol_reg_dom"/>
</dbReference>
<keyword evidence="8" id="KW-0399">Innate immunity</keyword>
<evidence type="ECO:0000256" key="6">
    <source>
        <dbReference type="ARBA" id="ARBA00022499"/>
    </source>
</evidence>
<dbReference type="GO" id="GO:0045087">
    <property type="term" value="P:innate immune response"/>
    <property type="evidence" value="ECO:0007669"/>
    <property type="project" value="UniProtKB-KW"/>
</dbReference>
<accession>A0A0B2VQJ5</accession>
<feature type="domain" description="PARP catalytic" evidence="34">
    <location>
        <begin position="827"/>
        <end position="1047"/>
    </location>
</feature>
<sequence length="1047" mass="116625">MAPAASTVESDEMSNDVTSSEKEAIGVEEVKSVSVKRDTTAFSTPVRVSVKAFLSSGTDGDVWLWNEDPLEDAEYEPKSALGRTHHSIAWHGENVYVGHTLTDTRTGVEKAVVSRFTLTDFTSSTPIASFSLDVTSLDISSDSTVLAAGAIDHVVKVIQVGSGDYARLECEGQIMCVRIDPKGELLATSISDGTLRMYPLSVETGGSPLRMTRIASRIPDIEFHFDCFWKRLKKDDINEASVRGLDLLKWDDQERIRAKIAENKAGIGVRAEAGSVPPTAKVEYAKSSRGKCAHCEAVIEKESVKVGIKSSWYHVECFKKAQPKTVADAESISGFGDLDDSDRKMLLTEFGSQAKKKRKTEPKKAEVETKKAKTDGPAAAKLKKQLKAQADALWEMREALSKCLSKNEMQHLLQANKQLLPTHGGESKLLDRLVDCAIFGCPLRCERCKNGQLVFSSSNQAYVCTGNMTEFTRCTFSSANPPRTQFVVPAAMLKSNKELAALTIPKMKDRVYNTLAADESVVEAKSFSYLGAHVKENEIVEHASGTKSGHSGSRGKQRQVVKGGAVVDADCEVQDLVHVWKDPSGAHWQTTLGATDIATNKNSFYKLQLLKHDTKEKYYLFRSWGRVGTNIGGSKTEDYGNRLDDAKDAFETLFLEKSGNEWANREHFKKTPGGMCILETDYSPKEQENADFTLKPGSQSKLPKSIQEIITMIFDVDTLNEALREFEIDMDKMPLGKLSKRQLDNAYKVLTELQNLMSSGEATYEHYLDATNRFFTYIPQDFGLATPPLLNTSEKIKEKAQLLDELLEIEIAYSILKSDEGGDLTRDPIDVHYEKLHARMEMVDKESDEFKRIMEYVKNTHAPTHDQYTIEVIDIIRVRREGENERFKKDLSNRHLLWHGSRVTNYAGILSQGLRIAPPEAPVTGYMFGKGVYFADMVSKSANYCYALNKEGLLLLCDVALGEMQEETHAKCITKLRKGKHSCKGIGKTVPDPAGAYITEEGVTIPMGKPIDTQRTDLSLLYNEYIVYDVAQIEIKYLLRAKFNAIF</sequence>
<dbReference type="InterPro" id="IPR038650">
    <property type="entry name" value="PADR1_C_dom_sf"/>
</dbReference>
<keyword evidence="19 31" id="KW-0520">NAD</keyword>
<dbReference type="InterPro" id="IPR015943">
    <property type="entry name" value="WD40/YVTN_repeat-like_dom_sf"/>
</dbReference>
<evidence type="ECO:0000256" key="13">
    <source>
        <dbReference type="ARBA" id="ARBA00022737"/>
    </source>
</evidence>
<keyword evidence="10 31" id="KW-0808">Transferase</keyword>
<evidence type="ECO:0000256" key="26">
    <source>
        <dbReference type="ARBA" id="ARBA00033987"/>
    </source>
</evidence>
<dbReference type="InterPro" id="IPR036616">
    <property type="entry name" value="Poly(ADP-ribose)pol_reg_dom_sf"/>
</dbReference>
<feature type="region of interest" description="Disordered" evidence="32">
    <location>
        <begin position="353"/>
        <end position="374"/>
    </location>
</feature>
<evidence type="ECO:0000256" key="15">
    <source>
        <dbReference type="ARBA" id="ARBA00022771"/>
    </source>
</evidence>
<keyword evidence="13" id="KW-0677">Repeat</keyword>
<evidence type="ECO:0000256" key="16">
    <source>
        <dbReference type="ARBA" id="ARBA00022833"/>
    </source>
</evidence>
<dbReference type="AlphaFoldDB" id="A0A0B2VQJ5"/>
<keyword evidence="11" id="KW-0548">Nucleotidyltransferase</keyword>
<dbReference type="SUPFAM" id="SSF50998">
    <property type="entry name" value="Quinoprotein alcohol dehydrogenase-like"/>
    <property type="match status" value="1"/>
</dbReference>
<dbReference type="GO" id="GO:0070212">
    <property type="term" value="P:protein poly-ADP-ribosylation"/>
    <property type="evidence" value="ECO:0007669"/>
    <property type="project" value="TreeGrafter"/>
</dbReference>
<dbReference type="FunFam" id="1.20.142.10:FF:000001">
    <property type="entry name" value="Poly [ADP-ribose] polymerase"/>
    <property type="match status" value="1"/>
</dbReference>
<dbReference type="PROSITE" id="PS51059">
    <property type="entry name" value="PARP_CATALYTIC"/>
    <property type="match status" value="1"/>
</dbReference>
<dbReference type="PANTHER" id="PTHR10459">
    <property type="entry name" value="DNA LIGASE"/>
    <property type="match status" value="1"/>
</dbReference>
<keyword evidence="22" id="KW-0539">Nucleus</keyword>
<comment type="catalytic activity">
    <reaction evidence="23">
        <text>L-glutamyl-[protein] + NAD(+) = 5-O-(ADP-D-ribosyl)-L-glutamyl-[protein] + nicotinamide</text>
        <dbReference type="Rhea" id="RHEA:58224"/>
        <dbReference type="Rhea" id="RHEA-COMP:10208"/>
        <dbReference type="Rhea" id="RHEA-COMP:15089"/>
        <dbReference type="ChEBI" id="CHEBI:17154"/>
        <dbReference type="ChEBI" id="CHEBI:29973"/>
        <dbReference type="ChEBI" id="CHEBI:57540"/>
        <dbReference type="ChEBI" id="CHEBI:142540"/>
    </reaction>
    <physiologicalReaction direction="left-to-right" evidence="23">
        <dbReference type="Rhea" id="RHEA:58225"/>
    </physiologicalReaction>
</comment>
<dbReference type="InterPro" id="IPR001510">
    <property type="entry name" value="Znf_PARP"/>
</dbReference>
<gene>
    <name evidence="37" type="primary">pme-1</name>
    <name evidence="37" type="ORF">Tcan_12624</name>
</gene>
<dbReference type="FunFam" id="3.90.228.10:FF:000002">
    <property type="entry name" value="Poly [ADP-ribose] polymerase"/>
    <property type="match status" value="1"/>
</dbReference>
<feature type="domain" description="WGR" evidence="36">
    <location>
        <begin position="576"/>
        <end position="675"/>
    </location>
</feature>
<dbReference type="PROSITE" id="PS51060">
    <property type="entry name" value="PARP_ALPHA_HD"/>
    <property type="match status" value="1"/>
</dbReference>
<dbReference type="SUPFAM" id="SSF57716">
    <property type="entry name" value="Glucocorticoid receptor-like (DNA-binding domain)"/>
    <property type="match status" value="1"/>
</dbReference>
<keyword evidence="12" id="KW-0479">Metal-binding</keyword>
<dbReference type="InterPro" id="IPR011047">
    <property type="entry name" value="Quinoprotein_ADH-like_sf"/>
</dbReference>
<dbReference type="SUPFAM" id="SSF142921">
    <property type="entry name" value="WGR domain-like"/>
    <property type="match status" value="1"/>
</dbReference>
<dbReference type="InterPro" id="IPR012982">
    <property type="entry name" value="PARP1-like_PADR1_Zn_ribbon"/>
</dbReference>